<reference evidence="9 10" key="2">
    <citation type="submission" date="2020-03" db="EMBL/GenBank/DDBJ databases">
        <authorList>
            <person name="Ichikawa N."/>
            <person name="Kimura A."/>
            <person name="Kitahashi Y."/>
            <person name="Uohara A."/>
        </authorList>
    </citation>
    <scope>NUCLEOTIDE SEQUENCE [LARGE SCALE GENOMIC DNA]</scope>
    <source>
        <strain evidence="9 10">NBRC 107702</strain>
    </source>
</reference>
<protein>
    <submittedName>
        <fullName evidence="9">SARP family transcriptional regulator</fullName>
    </submittedName>
</protein>
<accession>A0A6F8XSA8</accession>
<dbReference type="PRINTS" id="PR00364">
    <property type="entry name" value="DISEASERSIST"/>
</dbReference>
<dbReference type="PROSITE" id="PS51755">
    <property type="entry name" value="OMPR_PHOB"/>
    <property type="match status" value="1"/>
</dbReference>
<dbReference type="PANTHER" id="PTHR35807:SF1">
    <property type="entry name" value="TRANSCRIPTIONAL REGULATOR REDD"/>
    <property type="match status" value="1"/>
</dbReference>
<organism evidence="9 10">
    <name type="scientific">Phytohabitans flavus</name>
    <dbReference type="NCBI Taxonomy" id="1076124"/>
    <lineage>
        <taxon>Bacteria</taxon>
        <taxon>Bacillati</taxon>
        <taxon>Actinomycetota</taxon>
        <taxon>Actinomycetes</taxon>
        <taxon>Micromonosporales</taxon>
        <taxon>Micromonosporaceae</taxon>
    </lineage>
</organism>
<keyword evidence="5" id="KW-0802">TPR repeat</keyword>
<dbReference type="InterPro" id="IPR049945">
    <property type="entry name" value="AAA_22"/>
</dbReference>
<dbReference type="GO" id="GO:0003677">
    <property type="term" value="F:DNA binding"/>
    <property type="evidence" value="ECO:0007669"/>
    <property type="project" value="UniProtKB-UniRule"/>
</dbReference>
<keyword evidence="3 6" id="KW-0238">DNA-binding</keyword>
<dbReference type="SMART" id="SM01043">
    <property type="entry name" value="BTAD"/>
    <property type="match status" value="1"/>
</dbReference>
<dbReference type="InterPro" id="IPR036388">
    <property type="entry name" value="WH-like_DNA-bd_sf"/>
</dbReference>
<dbReference type="KEGG" id="pfla:Pflav_030410"/>
<keyword evidence="2" id="KW-0805">Transcription regulation</keyword>
<dbReference type="AlphaFoldDB" id="A0A6F8XSA8"/>
<dbReference type="CDD" id="cd00383">
    <property type="entry name" value="trans_reg_C"/>
    <property type="match status" value="1"/>
</dbReference>
<evidence type="ECO:0000313" key="9">
    <source>
        <dbReference type="EMBL" id="BCB76631.1"/>
    </source>
</evidence>
<dbReference type="SMART" id="SM00028">
    <property type="entry name" value="TPR"/>
    <property type="match status" value="3"/>
</dbReference>
<dbReference type="SUPFAM" id="SSF52540">
    <property type="entry name" value="P-loop containing nucleoside triphosphate hydrolases"/>
    <property type="match status" value="1"/>
</dbReference>
<dbReference type="PROSITE" id="PS50005">
    <property type="entry name" value="TPR"/>
    <property type="match status" value="1"/>
</dbReference>
<feature type="repeat" description="TPR" evidence="5">
    <location>
        <begin position="727"/>
        <end position="760"/>
    </location>
</feature>
<dbReference type="RefSeq" id="WP_173036637.1">
    <property type="nucleotide sequence ID" value="NZ_AP022870.1"/>
</dbReference>
<evidence type="ECO:0000313" key="10">
    <source>
        <dbReference type="Proteomes" id="UP000502508"/>
    </source>
</evidence>
<dbReference type="CDD" id="cd15831">
    <property type="entry name" value="BTAD"/>
    <property type="match status" value="1"/>
</dbReference>
<dbReference type="GO" id="GO:0000160">
    <property type="term" value="P:phosphorelay signal transduction system"/>
    <property type="evidence" value="ECO:0007669"/>
    <property type="project" value="InterPro"/>
</dbReference>
<sequence length="830" mass="90444">MEFRLLGPVEVRLDGQPLALGGPRQRTVLAALALRANEVVSVDQLTAAVWDRLPASPSSNIRTYVRQLRQLLDGPGSRAPRLLTRAPGYQLIVHPGELDVEVFEELTERGVTALARHDLTAGVAYLDRALRLWRGDPLAGLQPGPALAAEAVRLGERRLSAAEHLAQMRIRLGQYAEAVGELRRLVVSHPLREGLWAQLLLALYRGGRQAEALDAYQQVRRLLVAELGVEPGQELRRLHRAIVSDELEDVFQPASDEPAAAPDPPEPALSPHRQLPMDIAEFTGREAELRRLRALASATLDAPAGVDGGTGTVCAIVGAAGIGKTRLAVHVAHLLHADVVLYADLAGFTAGRAPVPPDAVLERMLRALGVPAERIPGDLDGRVTVYRDRLRDQRVVLLLDNAADTNQVRPLLPGSPGAFVLVTSRRSLAWLDGVHMVRLDMFTTDEATALLARIAGRERIAADPAAARRVVELCGHLPAAVAVAGRRLETRTAWTPADLAARLAPADQRLTELTAGPLDIRAMFHLSYQGLPADQRRMFRLLALHPGPDATASSAAALAGRGPDYADLLLESLLDEHLIQQTRQGRYRLHDLLRGYAGEQARADESGAEREAGTRRALAWYLHTAGRAGRLLDPDRKHPELDPSTAPRHGLVLDSYEAALGWFEDEYPNLVAAVHLAAEHGLYDIACQLPGVMLPYFDLAGVWDDWITANLIALDAAERIGDQISLADAVDRLGVAYTRAGRHAEAVAHHRRALSVRRAAGDPAGQARTLHWLGAAYQGLGRRTEAVESLRLALLLFRINVDRRGEHLTLVRLDDVQRAPRGRPVRAARR</sequence>
<feature type="DNA-binding region" description="OmpR/PhoB-type" evidence="6">
    <location>
        <begin position="1"/>
        <end position="93"/>
    </location>
</feature>
<evidence type="ECO:0000256" key="1">
    <source>
        <dbReference type="ARBA" id="ARBA00005820"/>
    </source>
</evidence>
<dbReference type="InterPro" id="IPR001867">
    <property type="entry name" value="OmpR/PhoB-type_DNA-bd"/>
</dbReference>
<reference evidence="9 10" key="1">
    <citation type="submission" date="2020-03" db="EMBL/GenBank/DDBJ databases">
        <title>Whole genome shotgun sequence of Phytohabitans flavus NBRC 107702.</title>
        <authorList>
            <person name="Komaki H."/>
            <person name="Tamura T."/>
        </authorList>
    </citation>
    <scope>NUCLEOTIDE SEQUENCE [LARGE SCALE GENOMIC DNA]</scope>
    <source>
        <strain evidence="9 10">NBRC 107702</strain>
    </source>
</reference>
<dbReference type="InterPro" id="IPR019734">
    <property type="entry name" value="TPR_rpt"/>
</dbReference>
<dbReference type="EMBL" id="AP022870">
    <property type="protein sequence ID" value="BCB76631.1"/>
    <property type="molecule type" value="Genomic_DNA"/>
</dbReference>
<dbReference type="GO" id="GO:0006355">
    <property type="term" value="P:regulation of DNA-templated transcription"/>
    <property type="evidence" value="ECO:0007669"/>
    <property type="project" value="InterPro"/>
</dbReference>
<dbReference type="InterPro" id="IPR005158">
    <property type="entry name" value="BTAD"/>
</dbReference>
<evidence type="ECO:0000256" key="6">
    <source>
        <dbReference type="PROSITE-ProRule" id="PRU01091"/>
    </source>
</evidence>
<dbReference type="Pfam" id="PF00486">
    <property type="entry name" value="Trans_reg_C"/>
    <property type="match status" value="1"/>
</dbReference>
<evidence type="ECO:0000256" key="7">
    <source>
        <dbReference type="SAM" id="MobiDB-lite"/>
    </source>
</evidence>
<comment type="similarity">
    <text evidence="1">Belongs to the AfsR/DnrI/RedD regulatory family.</text>
</comment>
<proteinExistence type="inferred from homology"/>
<evidence type="ECO:0000256" key="4">
    <source>
        <dbReference type="ARBA" id="ARBA00023163"/>
    </source>
</evidence>
<dbReference type="Gene3D" id="1.10.10.10">
    <property type="entry name" value="Winged helix-like DNA-binding domain superfamily/Winged helix DNA-binding domain"/>
    <property type="match status" value="1"/>
</dbReference>
<keyword evidence="4" id="KW-0804">Transcription</keyword>
<evidence type="ECO:0000256" key="2">
    <source>
        <dbReference type="ARBA" id="ARBA00023015"/>
    </source>
</evidence>
<name>A0A6F8XSA8_9ACTN</name>
<dbReference type="InterPro" id="IPR016032">
    <property type="entry name" value="Sig_transdc_resp-reg_C-effctor"/>
</dbReference>
<dbReference type="Pfam" id="PF13401">
    <property type="entry name" value="AAA_22"/>
    <property type="match status" value="1"/>
</dbReference>
<feature type="domain" description="OmpR/PhoB-type" evidence="8">
    <location>
        <begin position="1"/>
        <end position="93"/>
    </location>
</feature>
<dbReference type="SUPFAM" id="SSF48452">
    <property type="entry name" value="TPR-like"/>
    <property type="match status" value="2"/>
</dbReference>
<dbReference type="Proteomes" id="UP000502508">
    <property type="component" value="Chromosome"/>
</dbReference>
<dbReference type="PANTHER" id="PTHR35807">
    <property type="entry name" value="TRANSCRIPTIONAL REGULATOR REDD-RELATED"/>
    <property type="match status" value="1"/>
</dbReference>
<dbReference type="Gene3D" id="1.25.40.10">
    <property type="entry name" value="Tetratricopeptide repeat domain"/>
    <property type="match status" value="2"/>
</dbReference>
<dbReference type="InterPro" id="IPR051677">
    <property type="entry name" value="AfsR-DnrI-RedD_regulator"/>
</dbReference>
<dbReference type="InterPro" id="IPR027417">
    <property type="entry name" value="P-loop_NTPase"/>
</dbReference>
<feature type="region of interest" description="Disordered" evidence="7">
    <location>
        <begin position="253"/>
        <end position="272"/>
    </location>
</feature>
<evidence type="ECO:0000256" key="3">
    <source>
        <dbReference type="ARBA" id="ARBA00023125"/>
    </source>
</evidence>
<dbReference type="SMART" id="SM00862">
    <property type="entry name" value="Trans_reg_C"/>
    <property type="match status" value="1"/>
</dbReference>
<dbReference type="GO" id="GO:0043531">
    <property type="term" value="F:ADP binding"/>
    <property type="evidence" value="ECO:0007669"/>
    <property type="project" value="InterPro"/>
</dbReference>
<keyword evidence="10" id="KW-1185">Reference proteome</keyword>
<gene>
    <name evidence="9" type="ORF">Pflav_030410</name>
</gene>
<dbReference type="SUPFAM" id="SSF46894">
    <property type="entry name" value="C-terminal effector domain of the bipartite response regulators"/>
    <property type="match status" value="1"/>
</dbReference>
<dbReference type="Pfam" id="PF03704">
    <property type="entry name" value="BTAD"/>
    <property type="match status" value="1"/>
</dbReference>
<dbReference type="InterPro" id="IPR011990">
    <property type="entry name" value="TPR-like_helical_dom_sf"/>
</dbReference>
<evidence type="ECO:0000256" key="5">
    <source>
        <dbReference type="PROSITE-ProRule" id="PRU00339"/>
    </source>
</evidence>
<evidence type="ECO:0000259" key="8">
    <source>
        <dbReference type="PROSITE" id="PS51755"/>
    </source>
</evidence>
<dbReference type="Gene3D" id="3.40.50.300">
    <property type="entry name" value="P-loop containing nucleotide triphosphate hydrolases"/>
    <property type="match status" value="1"/>
</dbReference>
<dbReference type="Pfam" id="PF13424">
    <property type="entry name" value="TPR_12"/>
    <property type="match status" value="1"/>
</dbReference>